<feature type="domain" description="Flagellin C-terminal" evidence="6">
    <location>
        <begin position="389"/>
        <end position="473"/>
    </location>
</feature>
<keyword evidence="7" id="KW-0282">Flagellum</keyword>
<dbReference type="GO" id="GO:0009288">
    <property type="term" value="C:bacterial-type flagellum"/>
    <property type="evidence" value="ECO:0007669"/>
    <property type="project" value="UniProtKB-SubCell"/>
</dbReference>
<comment type="subcellular location">
    <subcellularLocation>
        <location evidence="4">Secreted</location>
    </subcellularLocation>
    <subcellularLocation>
        <location evidence="4">Bacterial flagellum</location>
    </subcellularLocation>
</comment>
<organism evidence="7 8">
    <name type="scientific">Pseudomonas juntendi</name>
    <dbReference type="NCBI Taxonomy" id="2666183"/>
    <lineage>
        <taxon>Bacteria</taxon>
        <taxon>Pseudomonadati</taxon>
        <taxon>Pseudomonadota</taxon>
        <taxon>Gammaproteobacteria</taxon>
        <taxon>Pseudomonadales</taxon>
        <taxon>Pseudomonadaceae</taxon>
        <taxon>Pseudomonas</taxon>
    </lineage>
</organism>
<comment type="caution">
    <text evidence="7">The sequence shown here is derived from an EMBL/GenBank/DDBJ whole genome shotgun (WGS) entry which is preliminary data.</text>
</comment>
<dbReference type="Gene3D" id="2.170.280.10">
    <property type="entry name" value="f41 fragment of flagellin, middle domain"/>
    <property type="match status" value="1"/>
</dbReference>
<dbReference type="RefSeq" id="WP_009684232.1">
    <property type="nucleotide sequence ID" value="NZ_BQHP01000042.1"/>
</dbReference>
<dbReference type="EMBL" id="JACGCZ010000048">
    <property type="protein sequence ID" value="MBA6145056.1"/>
    <property type="molecule type" value="Genomic_DNA"/>
</dbReference>
<dbReference type="GO" id="GO:0005576">
    <property type="term" value="C:extracellular region"/>
    <property type="evidence" value="ECO:0007669"/>
    <property type="project" value="UniProtKB-SubCell"/>
</dbReference>
<dbReference type="Gene3D" id="1.20.1330.10">
    <property type="entry name" value="f41 fragment of flagellin, N-terminal domain"/>
    <property type="match status" value="1"/>
</dbReference>
<dbReference type="PANTHER" id="PTHR42792:SF2">
    <property type="entry name" value="FLAGELLIN"/>
    <property type="match status" value="1"/>
</dbReference>
<protein>
    <recommendedName>
        <fullName evidence="4">Flagellin</fullName>
    </recommendedName>
</protein>
<accession>A0A7W2LQF9</accession>
<evidence type="ECO:0000259" key="6">
    <source>
        <dbReference type="Pfam" id="PF00700"/>
    </source>
</evidence>
<keyword evidence="7" id="KW-0966">Cell projection</keyword>
<comment type="function">
    <text evidence="4">Flagellin is the subunit protein which polymerizes to form the filaments of bacterial flagella.</text>
</comment>
<dbReference type="AlphaFoldDB" id="A0A7W2LQF9"/>
<dbReference type="PANTHER" id="PTHR42792">
    <property type="entry name" value="FLAGELLIN"/>
    <property type="match status" value="1"/>
</dbReference>
<evidence type="ECO:0000256" key="2">
    <source>
        <dbReference type="ARBA" id="ARBA00022525"/>
    </source>
</evidence>
<dbReference type="InterPro" id="IPR010810">
    <property type="entry name" value="Flagellin_hook_IN_motif"/>
</dbReference>
<sequence length="474" mass="48305">MPLTVNTNIASITTQGNLTKASNAQTTSMQRLSSGLRINSAKDDAAGLQISNRLTSQINGLGQAVKNANDGISIAQTAEGAMQASTDILQKMRTLALSSATGSLSADDRKSNNDEYQALTAELTRISQTTTFGGQKLLDGSYGTKAIQVGANANETINLSLENVAANQIGSQQVKSITASPKATGLTGGDLTVTGNGQSEDFKVKAGASAKEIAKGLNGIIGGLTATASTEVSFTVDAAASTTPADFTITVGDQDVTLLGVRDTASLADQLKSNSAKLGISVNYDESNGSLSIKSDTGENVAFSDTNAGAVAAIKVASKGGDGLYSTAVAIADTMIATGAVSLDSAKGYSLTSAGTAVTELFGAKGTSEKTTIAQTDVTDATKAQNALAVIDKAIGSIDSVRSGLGATQNRLQTTVDNLQNIQKNSTAARSTVQDVDFASETAELTKQQTLQQASTAILSQANQLPSSVLKLLQ</sequence>
<evidence type="ECO:0000259" key="5">
    <source>
        <dbReference type="Pfam" id="PF00669"/>
    </source>
</evidence>
<evidence type="ECO:0000256" key="1">
    <source>
        <dbReference type="ARBA" id="ARBA00005709"/>
    </source>
</evidence>
<evidence type="ECO:0000313" key="7">
    <source>
        <dbReference type="EMBL" id="MBA6145056.1"/>
    </source>
</evidence>
<reference evidence="7 8" key="1">
    <citation type="submission" date="2020-07" db="EMBL/GenBank/DDBJ databases">
        <title>Diversity of carbapenemase encoding genes among Pseudomonas putida group clinical isolates in a tertiary Brazilian hospital.</title>
        <authorList>
            <person name="Alberto-Lei F."/>
            <person name="Nodari C.S."/>
            <person name="Streling A.P."/>
            <person name="Paulino J.T."/>
            <person name="Bessa-Neto F.O."/>
            <person name="Cayo R."/>
            <person name="Gales A.C."/>
        </authorList>
    </citation>
    <scope>NUCLEOTIDE SEQUENCE [LARGE SCALE GENOMIC DNA]</scope>
    <source>
        <strain evidence="7 8">12273</strain>
    </source>
</reference>
<dbReference type="Pfam" id="PF00700">
    <property type="entry name" value="Flagellin_C"/>
    <property type="match status" value="1"/>
</dbReference>
<dbReference type="Gene3D" id="2.30.220.10">
    <property type="entry name" value="f41 fragment of flagellin, C-terminal domain"/>
    <property type="match status" value="1"/>
</dbReference>
<comment type="similarity">
    <text evidence="1 4">Belongs to the bacterial flagellin family.</text>
</comment>
<dbReference type="GeneID" id="72421419"/>
<gene>
    <name evidence="7" type="ORF">H4B97_21740</name>
</gene>
<evidence type="ECO:0000256" key="3">
    <source>
        <dbReference type="ARBA" id="ARBA00023143"/>
    </source>
</evidence>
<dbReference type="SUPFAM" id="SSF64518">
    <property type="entry name" value="Phase 1 flagellin"/>
    <property type="match status" value="1"/>
</dbReference>
<proteinExistence type="inferred from homology"/>
<keyword evidence="2 4" id="KW-0964">Secreted</keyword>
<name>A0A7W2LQF9_9PSED</name>
<keyword evidence="7" id="KW-0969">Cilium</keyword>
<dbReference type="InterPro" id="IPR046358">
    <property type="entry name" value="Flagellin_C"/>
</dbReference>
<dbReference type="InterPro" id="IPR001492">
    <property type="entry name" value="Flagellin"/>
</dbReference>
<dbReference type="InterPro" id="IPR042187">
    <property type="entry name" value="Flagellin_C_sub2"/>
</dbReference>
<dbReference type="Pfam" id="PF00669">
    <property type="entry name" value="Flagellin_N"/>
    <property type="match status" value="1"/>
</dbReference>
<feature type="domain" description="Flagellin N-terminal" evidence="5">
    <location>
        <begin position="5"/>
        <end position="141"/>
    </location>
</feature>
<dbReference type="InterPro" id="IPR001029">
    <property type="entry name" value="Flagellin_N"/>
</dbReference>
<dbReference type="Gene3D" id="6.10.280.190">
    <property type="match status" value="1"/>
</dbReference>
<dbReference type="GO" id="GO:0005198">
    <property type="term" value="F:structural molecule activity"/>
    <property type="evidence" value="ECO:0007669"/>
    <property type="project" value="UniProtKB-UniRule"/>
</dbReference>
<dbReference type="Gene3D" id="6.10.10.10">
    <property type="entry name" value="Flagellar export chaperone, C-terminal domain"/>
    <property type="match status" value="1"/>
</dbReference>
<dbReference type="Pfam" id="PF07196">
    <property type="entry name" value="Flagellin_IN"/>
    <property type="match status" value="1"/>
</dbReference>
<dbReference type="PRINTS" id="PR00207">
    <property type="entry name" value="FLAGELLIN"/>
</dbReference>
<evidence type="ECO:0000256" key="4">
    <source>
        <dbReference type="RuleBase" id="RU362073"/>
    </source>
</evidence>
<evidence type="ECO:0000313" key="8">
    <source>
        <dbReference type="Proteomes" id="UP000590738"/>
    </source>
</evidence>
<keyword evidence="3 4" id="KW-0975">Bacterial flagellum</keyword>
<dbReference type="Proteomes" id="UP000590738">
    <property type="component" value="Unassembled WGS sequence"/>
</dbReference>